<protein>
    <recommendedName>
        <fullName evidence="3">Solute-binding protein family 3/N-terminal domain-containing protein</fullName>
    </recommendedName>
</protein>
<keyword evidence="2" id="KW-1185">Reference proteome</keyword>
<evidence type="ECO:0008006" key="3">
    <source>
        <dbReference type="Google" id="ProtNLM"/>
    </source>
</evidence>
<organism evidence="1 2">
    <name type="scientific">Colwellia asteriadis</name>
    <dbReference type="NCBI Taxonomy" id="517723"/>
    <lineage>
        <taxon>Bacteria</taxon>
        <taxon>Pseudomonadati</taxon>
        <taxon>Pseudomonadota</taxon>
        <taxon>Gammaproteobacteria</taxon>
        <taxon>Alteromonadales</taxon>
        <taxon>Colwelliaceae</taxon>
        <taxon>Colwellia</taxon>
    </lineage>
</organism>
<dbReference type="RefSeq" id="WP_343816408.1">
    <property type="nucleotide sequence ID" value="NZ_BAAAFA010000004.1"/>
</dbReference>
<sequence>MAKGDNILIYIRDDVYIDYQKFVVDKNVMSIESFASKHIRRDVVDMIIAQQALILGGFSHQFHYATGKVNFRNTKMLQNGELLISFDTYWLADAKAIEDKVYISDAVIRNGEYIAGIYTSINNHKALAVKSINDLKDLTAVSTPLWRTDWQTIQSLPLKKVTREDSWLSMARMVNLQWIDFLLMPFNSTPDQSFTMDKIHLVPVKNIGVLLKDSRNFVISKKHPKGEEAFIAINKGLKILRQRGAIRKAYIDAGFIIENDNLTIINP</sequence>
<evidence type="ECO:0000313" key="1">
    <source>
        <dbReference type="EMBL" id="GAA0815091.1"/>
    </source>
</evidence>
<name>A0ABN1L642_9GAMM</name>
<comment type="caution">
    <text evidence="1">The sequence shown here is derived from an EMBL/GenBank/DDBJ whole genome shotgun (WGS) entry which is preliminary data.</text>
</comment>
<reference evidence="1 2" key="1">
    <citation type="journal article" date="2019" name="Int. J. Syst. Evol. Microbiol.">
        <title>The Global Catalogue of Microorganisms (GCM) 10K type strain sequencing project: providing services to taxonomists for standard genome sequencing and annotation.</title>
        <authorList>
            <consortium name="The Broad Institute Genomics Platform"/>
            <consortium name="The Broad Institute Genome Sequencing Center for Infectious Disease"/>
            <person name="Wu L."/>
            <person name="Ma J."/>
        </authorList>
    </citation>
    <scope>NUCLEOTIDE SEQUENCE [LARGE SCALE GENOMIC DNA]</scope>
    <source>
        <strain evidence="1 2">JCM 15608</strain>
    </source>
</reference>
<dbReference type="EMBL" id="BAAAFA010000004">
    <property type="protein sequence ID" value="GAA0815091.1"/>
    <property type="molecule type" value="Genomic_DNA"/>
</dbReference>
<evidence type="ECO:0000313" key="2">
    <source>
        <dbReference type="Proteomes" id="UP001500021"/>
    </source>
</evidence>
<accession>A0ABN1L642</accession>
<dbReference type="Proteomes" id="UP001500021">
    <property type="component" value="Unassembled WGS sequence"/>
</dbReference>
<gene>
    <name evidence="1" type="ORF">GCM10009111_12880</name>
</gene>
<proteinExistence type="predicted"/>